<organism evidence="2 3">
    <name type="scientific">Methanoculleus caldifontis</name>
    <dbReference type="NCBI Taxonomy" id="2651577"/>
    <lineage>
        <taxon>Archaea</taxon>
        <taxon>Methanobacteriati</taxon>
        <taxon>Methanobacteriota</taxon>
        <taxon>Stenosarchaea group</taxon>
        <taxon>Methanomicrobia</taxon>
        <taxon>Methanomicrobiales</taxon>
        <taxon>Methanomicrobiaceae</taxon>
        <taxon>Methanoculleus</taxon>
    </lineage>
</organism>
<comment type="caution">
    <text evidence="2">The sequence shown here is derived from an EMBL/GenBank/DDBJ whole genome shotgun (WGS) entry which is preliminary data.</text>
</comment>
<reference evidence="2 3" key="1">
    <citation type="submission" date="2019-10" db="EMBL/GenBank/DDBJ databases">
        <title>Isolation and characterization of Methanoculleus sp. Wushi-C6 from a hot spring well.</title>
        <authorList>
            <person name="Chen S.-C."/>
            <person name="Lan Z.-H."/>
            <person name="You Y.-T."/>
            <person name="Lai M.-C."/>
        </authorList>
    </citation>
    <scope>NUCLEOTIDE SEQUENCE [LARGE SCALE GENOMIC DNA]</scope>
    <source>
        <strain evidence="2 3">Wushi-C6</strain>
    </source>
</reference>
<dbReference type="InterPro" id="IPR036412">
    <property type="entry name" value="HAD-like_sf"/>
</dbReference>
<evidence type="ECO:0000313" key="3">
    <source>
        <dbReference type="Proteomes" id="UP001281203"/>
    </source>
</evidence>
<protein>
    <recommendedName>
        <fullName evidence="1">SIS domain-containing protein</fullName>
    </recommendedName>
</protein>
<dbReference type="InterPro" id="IPR046348">
    <property type="entry name" value="SIS_dom_sf"/>
</dbReference>
<dbReference type="InterPro" id="IPR001347">
    <property type="entry name" value="SIS_dom"/>
</dbReference>
<dbReference type="SUPFAM" id="SSF56784">
    <property type="entry name" value="HAD-like"/>
    <property type="match status" value="1"/>
</dbReference>
<evidence type="ECO:0000313" key="2">
    <source>
        <dbReference type="EMBL" id="MDV2480854.1"/>
    </source>
</evidence>
<evidence type="ECO:0000259" key="1">
    <source>
        <dbReference type="PROSITE" id="PS51464"/>
    </source>
</evidence>
<name>A0ABU3WYH5_9EURY</name>
<sequence length="640" mass="71994">MGKPFASEIARLSDTYKWALAQPISEVTSFIEDAIDTSLIAVGSGGSSTVANLGVLLHEQIGMLSKAVTPLEVLYSDIDFSNVCVLIPSASGRNPDIVNAFEHIAMCEPKQMLAICMRTRSKLKEISDKYSNTQIVEYESPAGKDGFLATNSQIAFSTILCRAYENVLNTESTLLDELSIDAIKVNQLERLPQLVSKETLIVLYDKWSLPASLDLESKYSEAGLGNVQLTDYRNFGHGRHYWLETQGDKTGIVAFITPESKRLAEKTFELIPEKIPIFQISTEKRTHIGGMELLVEVLHFVNQVSLCKGVDPGNPKVPMYGRKLYHLGIPFGDPHKNSRNTQRQQIKRKFGILSTVNSDLYNLWINSLKTYIKRIEDEEYGSVIFDYDGTLCSNRERFIGISTEIAQGLIRLLENKVIVGIATGRGRSVGVDLREKIPPRLWDNIVIGYYNCSDIALLSDSNSPNKGLPLDDRLDQFLNILKNKTQLNYITNVTCRPKQITLEPTHPRYRKLLRRLLFDLKARHMLNDIQVLESSHSFDILACDNPKQNLIEICRSKSLDINTCDKVLCIGDKGGWPGNDFYLLSGPYSLGVDALSSDPDNCWNLCKPGYTGPRATLEYLEKFKLSNGKFRYTYTQFGRK</sequence>
<dbReference type="PROSITE" id="PS51464">
    <property type="entry name" value="SIS"/>
    <property type="match status" value="1"/>
</dbReference>
<dbReference type="EMBL" id="WBKO01000001">
    <property type="protein sequence ID" value="MDV2480854.1"/>
    <property type="molecule type" value="Genomic_DNA"/>
</dbReference>
<keyword evidence="3" id="KW-1185">Reference proteome</keyword>
<dbReference type="RefSeq" id="WP_317063832.1">
    <property type="nucleotide sequence ID" value="NZ_WBKO01000001.1"/>
</dbReference>
<feature type="domain" description="SIS" evidence="1">
    <location>
        <begin position="27"/>
        <end position="170"/>
    </location>
</feature>
<dbReference type="Proteomes" id="UP001281203">
    <property type="component" value="Unassembled WGS sequence"/>
</dbReference>
<proteinExistence type="predicted"/>
<accession>A0ABU3WYH5</accession>
<dbReference type="Gene3D" id="3.40.50.10490">
    <property type="entry name" value="Glucose-6-phosphate isomerase like protein, domain 1"/>
    <property type="match status" value="1"/>
</dbReference>
<gene>
    <name evidence="2" type="ORF">F8E02_02300</name>
</gene>
<dbReference type="SUPFAM" id="SSF53697">
    <property type="entry name" value="SIS domain"/>
    <property type="match status" value="1"/>
</dbReference>